<dbReference type="GO" id="GO:0003677">
    <property type="term" value="F:DNA binding"/>
    <property type="evidence" value="ECO:0007669"/>
    <property type="project" value="UniProtKB-KW"/>
</dbReference>
<dbReference type="GO" id="GO:1990077">
    <property type="term" value="C:primosome complex"/>
    <property type="evidence" value="ECO:0007669"/>
    <property type="project" value="UniProtKB-KW"/>
</dbReference>
<keyword evidence="8" id="KW-0863">Zinc-finger</keyword>
<keyword evidence="9" id="KW-0862">Zinc</keyword>
<keyword evidence="12" id="KW-0804">Transcription</keyword>
<dbReference type="FunFam" id="3.90.580.10:FF:000001">
    <property type="entry name" value="DNA primase"/>
    <property type="match status" value="1"/>
</dbReference>
<proteinExistence type="predicted"/>
<dbReference type="GO" id="GO:0008270">
    <property type="term" value="F:zinc ion binding"/>
    <property type="evidence" value="ECO:0007669"/>
    <property type="project" value="UniProtKB-KW"/>
</dbReference>
<dbReference type="AlphaFoldDB" id="A0A382NTF7"/>
<evidence type="ECO:0000256" key="3">
    <source>
        <dbReference type="ARBA" id="ARBA00022515"/>
    </source>
</evidence>
<dbReference type="Pfam" id="PF01807">
    <property type="entry name" value="Zn_ribbon_DnaG"/>
    <property type="match status" value="1"/>
</dbReference>
<evidence type="ECO:0000256" key="8">
    <source>
        <dbReference type="ARBA" id="ARBA00022771"/>
    </source>
</evidence>
<keyword evidence="10" id="KW-0460">Magnesium</keyword>
<dbReference type="GO" id="GO:0005737">
    <property type="term" value="C:cytoplasm"/>
    <property type="evidence" value="ECO:0007669"/>
    <property type="project" value="TreeGrafter"/>
</dbReference>
<keyword evidence="11" id="KW-0238">DNA-binding</keyword>
<dbReference type="InterPro" id="IPR013264">
    <property type="entry name" value="DNAG_N"/>
</dbReference>
<keyword evidence="7" id="KW-0479">Metal-binding</keyword>
<dbReference type="Gene3D" id="3.90.980.10">
    <property type="entry name" value="DNA primase, catalytic core, N-terminal domain"/>
    <property type="match status" value="1"/>
</dbReference>
<dbReference type="EMBL" id="UINC01102658">
    <property type="protein sequence ID" value="SVC64454.1"/>
    <property type="molecule type" value="Genomic_DNA"/>
</dbReference>
<dbReference type="Gene3D" id="3.40.1360.10">
    <property type="match status" value="1"/>
</dbReference>
<dbReference type="InterPro" id="IPR050219">
    <property type="entry name" value="DnaG_primase"/>
</dbReference>
<keyword evidence="5" id="KW-0548">Nucleotidyltransferase</keyword>
<dbReference type="InterPro" id="IPR034151">
    <property type="entry name" value="TOPRIM_DnaG_bac"/>
</dbReference>
<dbReference type="NCBIfam" id="TIGR01391">
    <property type="entry name" value="dnaG"/>
    <property type="match status" value="1"/>
</dbReference>
<dbReference type="GO" id="GO:0000428">
    <property type="term" value="C:DNA-directed RNA polymerase complex"/>
    <property type="evidence" value="ECO:0007669"/>
    <property type="project" value="UniProtKB-KW"/>
</dbReference>
<evidence type="ECO:0000256" key="1">
    <source>
        <dbReference type="ARBA" id="ARBA00001947"/>
    </source>
</evidence>
<feature type="non-terminal residue" evidence="14">
    <location>
        <position position="320"/>
    </location>
</feature>
<dbReference type="GO" id="GO:0003899">
    <property type="term" value="F:DNA-directed RNA polymerase activity"/>
    <property type="evidence" value="ECO:0007669"/>
    <property type="project" value="InterPro"/>
</dbReference>
<gene>
    <name evidence="14" type="ORF">METZ01_LOCUS317308</name>
</gene>
<dbReference type="InterPro" id="IPR006171">
    <property type="entry name" value="TOPRIM_dom"/>
</dbReference>
<comment type="cofactor">
    <cofactor evidence="1">
        <name>Zn(2+)</name>
        <dbReference type="ChEBI" id="CHEBI:29105"/>
    </cofactor>
</comment>
<evidence type="ECO:0000259" key="13">
    <source>
        <dbReference type="PROSITE" id="PS50880"/>
    </source>
</evidence>
<dbReference type="InterPro" id="IPR036977">
    <property type="entry name" value="DNA_primase_Znf_CHC2"/>
</dbReference>
<dbReference type="SUPFAM" id="SSF56731">
    <property type="entry name" value="DNA primase core"/>
    <property type="match status" value="1"/>
</dbReference>
<dbReference type="SMART" id="SM00493">
    <property type="entry name" value="TOPRIM"/>
    <property type="match status" value="1"/>
</dbReference>
<keyword evidence="6" id="KW-0235">DNA replication</keyword>
<dbReference type="PANTHER" id="PTHR30313">
    <property type="entry name" value="DNA PRIMASE"/>
    <property type="match status" value="1"/>
</dbReference>
<evidence type="ECO:0000256" key="7">
    <source>
        <dbReference type="ARBA" id="ARBA00022723"/>
    </source>
</evidence>
<evidence type="ECO:0000256" key="10">
    <source>
        <dbReference type="ARBA" id="ARBA00022842"/>
    </source>
</evidence>
<reference evidence="14" key="1">
    <citation type="submission" date="2018-05" db="EMBL/GenBank/DDBJ databases">
        <authorList>
            <person name="Lanie J.A."/>
            <person name="Ng W.-L."/>
            <person name="Kazmierczak K.M."/>
            <person name="Andrzejewski T.M."/>
            <person name="Davidsen T.M."/>
            <person name="Wayne K.J."/>
            <person name="Tettelin H."/>
            <person name="Glass J.I."/>
            <person name="Rusch D."/>
            <person name="Podicherti R."/>
            <person name="Tsui H.-C.T."/>
            <person name="Winkler M.E."/>
        </authorList>
    </citation>
    <scope>NUCLEOTIDE SEQUENCE</scope>
</reference>
<feature type="domain" description="Toprim" evidence="13">
    <location>
        <begin position="255"/>
        <end position="320"/>
    </location>
</feature>
<dbReference type="InterPro" id="IPR002694">
    <property type="entry name" value="Znf_CHC2"/>
</dbReference>
<dbReference type="GO" id="GO:0006269">
    <property type="term" value="P:DNA replication, synthesis of primer"/>
    <property type="evidence" value="ECO:0007669"/>
    <property type="project" value="UniProtKB-KW"/>
</dbReference>
<evidence type="ECO:0000256" key="6">
    <source>
        <dbReference type="ARBA" id="ARBA00022705"/>
    </source>
</evidence>
<keyword evidence="2" id="KW-0240">DNA-directed RNA polymerase</keyword>
<dbReference type="SMART" id="SM00400">
    <property type="entry name" value="ZnF_CHCC"/>
    <property type="match status" value="1"/>
</dbReference>
<evidence type="ECO:0000256" key="9">
    <source>
        <dbReference type="ARBA" id="ARBA00022833"/>
    </source>
</evidence>
<evidence type="ECO:0000256" key="12">
    <source>
        <dbReference type="ARBA" id="ARBA00023163"/>
    </source>
</evidence>
<evidence type="ECO:0000256" key="4">
    <source>
        <dbReference type="ARBA" id="ARBA00022679"/>
    </source>
</evidence>
<keyword evidence="3" id="KW-0639">Primosome</keyword>
<dbReference type="Pfam" id="PF13662">
    <property type="entry name" value="Toprim_4"/>
    <property type="match status" value="1"/>
</dbReference>
<dbReference type="Pfam" id="PF08275">
    <property type="entry name" value="DNAG_N"/>
    <property type="match status" value="1"/>
</dbReference>
<dbReference type="PANTHER" id="PTHR30313:SF2">
    <property type="entry name" value="DNA PRIMASE"/>
    <property type="match status" value="1"/>
</dbReference>
<accession>A0A382NTF7</accession>
<protein>
    <recommendedName>
        <fullName evidence="13">Toprim domain-containing protein</fullName>
    </recommendedName>
</protein>
<dbReference type="Gene3D" id="3.90.580.10">
    <property type="entry name" value="Zinc finger, CHC2-type domain"/>
    <property type="match status" value="1"/>
</dbReference>
<evidence type="ECO:0000256" key="11">
    <source>
        <dbReference type="ARBA" id="ARBA00023125"/>
    </source>
</evidence>
<organism evidence="14">
    <name type="scientific">marine metagenome</name>
    <dbReference type="NCBI Taxonomy" id="408172"/>
    <lineage>
        <taxon>unclassified sequences</taxon>
        <taxon>metagenomes</taxon>
        <taxon>ecological metagenomes</taxon>
    </lineage>
</organism>
<dbReference type="CDD" id="cd03364">
    <property type="entry name" value="TOPRIM_DnaG_primases"/>
    <property type="match status" value="1"/>
</dbReference>
<dbReference type="SUPFAM" id="SSF57783">
    <property type="entry name" value="Zinc beta-ribbon"/>
    <property type="match status" value="1"/>
</dbReference>
<keyword evidence="4" id="KW-0808">Transferase</keyword>
<sequence>MKYPKEYLEEIKLRLKVSQVVAKSVKLKKRGKEFIGLSPFSNEKTPSFTVNDEKGFYHCFSSAEHGNIFDFLMKTKNYKFGDAVRTLAADAGMQPYRFTKQDEEKQNRWKIYNTILEKYANFCHEELMLGKYPEVLAYLNKRKTTKNEIIFFKIGYASANNNFYEKLKEEFDEKQINSSGIYYFDERKKKYVDRFRNRIIFPVKSLNSSIFALGGRTLSKTTFAKYINSPETEFYKKGNNLYNINSAKEFTNNDDEVFIVEGYMDVINLHKFGIKNVVANLGTAMTEKQIDLIWRFFKNPIICLDGDSSGQKAALRVAER</sequence>
<evidence type="ECO:0000256" key="5">
    <source>
        <dbReference type="ARBA" id="ARBA00022695"/>
    </source>
</evidence>
<dbReference type="InterPro" id="IPR006295">
    <property type="entry name" value="DNA_primase_DnaG"/>
</dbReference>
<evidence type="ECO:0000313" key="14">
    <source>
        <dbReference type="EMBL" id="SVC64454.1"/>
    </source>
</evidence>
<evidence type="ECO:0000256" key="2">
    <source>
        <dbReference type="ARBA" id="ARBA00022478"/>
    </source>
</evidence>
<dbReference type="PROSITE" id="PS50880">
    <property type="entry name" value="TOPRIM"/>
    <property type="match status" value="1"/>
</dbReference>
<dbReference type="InterPro" id="IPR037068">
    <property type="entry name" value="DNA_primase_core_N_sf"/>
</dbReference>
<name>A0A382NTF7_9ZZZZ</name>